<dbReference type="Gene3D" id="3.30.70.1230">
    <property type="entry name" value="Nucleotide cyclase"/>
    <property type="match status" value="1"/>
</dbReference>
<evidence type="ECO:0000313" key="3">
    <source>
        <dbReference type="Proteomes" id="UP001148313"/>
    </source>
</evidence>
<dbReference type="SUPFAM" id="SSF48452">
    <property type="entry name" value="TPR-like"/>
    <property type="match status" value="1"/>
</dbReference>
<evidence type="ECO:0000256" key="1">
    <source>
        <dbReference type="SAM" id="Phobius"/>
    </source>
</evidence>
<proteinExistence type="predicted"/>
<gene>
    <name evidence="2" type="ORF">OOZ53_23720</name>
</gene>
<dbReference type="Gene3D" id="3.40.50.10070">
    <property type="entry name" value="TolB, N-terminal domain"/>
    <property type="match status" value="1"/>
</dbReference>
<name>A0ABT4VUJ4_9HYPH</name>
<keyword evidence="3" id="KW-1185">Reference proteome</keyword>
<dbReference type="Proteomes" id="UP001148313">
    <property type="component" value="Unassembled WGS sequence"/>
</dbReference>
<dbReference type="EMBL" id="JAPJZH010000022">
    <property type="protein sequence ID" value="MDA4848387.1"/>
    <property type="molecule type" value="Genomic_DNA"/>
</dbReference>
<dbReference type="InterPro" id="IPR011990">
    <property type="entry name" value="TPR-like_helical_dom_sf"/>
</dbReference>
<organism evidence="2 3">
    <name type="scientific">Hoeflea poritis</name>
    <dbReference type="NCBI Taxonomy" id="2993659"/>
    <lineage>
        <taxon>Bacteria</taxon>
        <taxon>Pseudomonadati</taxon>
        <taxon>Pseudomonadota</taxon>
        <taxon>Alphaproteobacteria</taxon>
        <taxon>Hyphomicrobiales</taxon>
        <taxon>Rhizobiaceae</taxon>
        <taxon>Hoeflea</taxon>
    </lineage>
</organism>
<evidence type="ECO:0000313" key="2">
    <source>
        <dbReference type="EMBL" id="MDA4848387.1"/>
    </source>
</evidence>
<dbReference type="SUPFAM" id="SSF55073">
    <property type="entry name" value="Nucleotide cyclase"/>
    <property type="match status" value="1"/>
</dbReference>
<keyword evidence="1" id="KW-1133">Transmembrane helix</keyword>
<accession>A0ABT4VUJ4</accession>
<feature type="transmembrane region" description="Helical" evidence="1">
    <location>
        <begin position="167"/>
        <end position="190"/>
    </location>
</feature>
<dbReference type="Gene3D" id="1.25.40.10">
    <property type="entry name" value="Tetratricopeptide repeat domain"/>
    <property type="match status" value="1"/>
</dbReference>
<protein>
    <recommendedName>
        <fullName evidence="4">Adenylate cyclase</fullName>
    </recommendedName>
</protein>
<reference evidence="2" key="1">
    <citation type="submission" date="2022-11" db="EMBL/GenBank/DDBJ databases">
        <title>Hoeflea poritis sp. nov., isolated from scleractinian coral Porites lutea.</title>
        <authorList>
            <person name="Zhang G."/>
            <person name="Wei Q."/>
            <person name="Cai L."/>
        </authorList>
    </citation>
    <scope>NUCLEOTIDE SEQUENCE</scope>
    <source>
        <strain evidence="2">E7-10</strain>
    </source>
</reference>
<keyword evidence="1" id="KW-0472">Membrane</keyword>
<dbReference type="RefSeq" id="WP_271092249.1">
    <property type="nucleotide sequence ID" value="NZ_JAPJZH010000022.1"/>
</dbReference>
<evidence type="ECO:0008006" key="4">
    <source>
        <dbReference type="Google" id="ProtNLM"/>
    </source>
</evidence>
<sequence length="612" mass="66937">MRVDSARTRKAVDAINRDLVQASLAAHQGRQLRELEGRAVLEFPDTRNAVLFAVTMQLALLARNKNIRTDRQIQFRIGIDKVQQEGLEAAEQIAYGLMELAEPGGICISETVRNEASSGLDLTIEPVGSAMLNAIPDTTSAYEIILNEKSRSAAVDGQQRDKQPMRVILTAGLAAVVLAAIVVVAGIWIWGGERSSRVTTASQTQLFDRPSIAVLPFDSVTTNPEGAMFAHGITVSIISALSEVPQIAVISSSAAFAVAEQSQAPQAAGAELGVEYVLTGSVQLRDNQIRVIAELSDVQTGESLWSERFDRSENDVFAVQDEITLRVLVALEVTLSDRRELASRGAGTTDVDAYLGLMKAQKAFQNYTKDSMIEARRLLKQVRERDPDYYHALILEARTHTFDAQWGFSDDKLASLEAATELLREASLLDGNLTDAENAELNIAQAYIDQIAGKYENALSLALSAARNSPNNSELLATAGWVASFDRDYDRSISLLKNAIALNPVYPSWYANFISRDFTFKGQFEEAIAWSKTGVERAENDHRRAWALVNQAFAYAEAGRTDDAEAAGAAALQAWPDISIDTLKKAQPFRFEEDWLKFEQAMRIAGIDGGSG</sequence>
<keyword evidence="1" id="KW-0812">Transmembrane</keyword>
<comment type="caution">
    <text evidence="2">The sequence shown here is derived from an EMBL/GenBank/DDBJ whole genome shotgun (WGS) entry which is preliminary data.</text>
</comment>
<dbReference type="InterPro" id="IPR029787">
    <property type="entry name" value="Nucleotide_cyclase"/>
</dbReference>